<dbReference type="GO" id="GO:0003735">
    <property type="term" value="F:structural constituent of ribosome"/>
    <property type="evidence" value="ECO:0007669"/>
    <property type="project" value="InterPro"/>
</dbReference>
<proteinExistence type="inferred from homology"/>
<dbReference type="GO" id="GO:0019843">
    <property type="term" value="F:rRNA binding"/>
    <property type="evidence" value="ECO:0007669"/>
    <property type="project" value="InterPro"/>
</dbReference>
<dbReference type="InterPro" id="IPR035566">
    <property type="entry name" value="Ribosomal_protein_bL20_C"/>
</dbReference>
<dbReference type="GO" id="GO:0006412">
    <property type="term" value="P:translation"/>
    <property type="evidence" value="ECO:0007669"/>
    <property type="project" value="InterPro"/>
</dbReference>
<protein>
    <submittedName>
        <fullName evidence="6">39S ribosomal protein L20, mitochondrial</fullName>
    </submittedName>
</protein>
<dbReference type="Proteomes" id="UP000492821">
    <property type="component" value="Unassembled WGS sequence"/>
</dbReference>
<dbReference type="AlphaFoldDB" id="A0A7E4ZVD1"/>
<evidence type="ECO:0000313" key="6">
    <source>
        <dbReference type="WBParaSite" id="Pan_g19855.t1"/>
    </source>
</evidence>
<feature type="region of interest" description="Disordered" evidence="4">
    <location>
        <begin position="164"/>
        <end position="189"/>
    </location>
</feature>
<evidence type="ECO:0000256" key="4">
    <source>
        <dbReference type="SAM" id="MobiDB-lite"/>
    </source>
</evidence>
<evidence type="ECO:0000313" key="5">
    <source>
        <dbReference type="Proteomes" id="UP000492821"/>
    </source>
</evidence>
<dbReference type="PANTHER" id="PTHR10986">
    <property type="entry name" value="39S RIBOSOMAL PROTEIN L20"/>
    <property type="match status" value="1"/>
</dbReference>
<evidence type="ECO:0000256" key="2">
    <source>
        <dbReference type="ARBA" id="ARBA00022980"/>
    </source>
</evidence>
<dbReference type="WBParaSite" id="Pan_g19855.t1">
    <property type="protein sequence ID" value="Pan_g19855.t1"/>
    <property type="gene ID" value="Pan_g19855"/>
</dbReference>
<dbReference type="Gene3D" id="1.10.1900.20">
    <property type="entry name" value="Ribosomal protein L20"/>
    <property type="match status" value="1"/>
</dbReference>
<evidence type="ECO:0000256" key="1">
    <source>
        <dbReference type="ARBA" id="ARBA00007698"/>
    </source>
</evidence>
<dbReference type="GO" id="GO:0005840">
    <property type="term" value="C:ribosome"/>
    <property type="evidence" value="ECO:0007669"/>
    <property type="project" value="UniProtKB-KW"/>
</dbReference>
<evidence type="ECO:0000256" key="3">
    <source>
        <dbReference type="ARBA" id="ARBA00023274"/>
    </source>
</evidence>
<dbReference type="InterPro" id="IPR005813">
    <property type="entry name" value="Ribosomal_bL20"/>
</dbReference>
<keyword evidence="2" id="KW-0689">Ribosomal protein</keyword>
<organism evidence="5 6">
    <name type="scientific">Panagrellus redivivus</name>
    <name type="common">Microworm</name>
    <dbReference type="NCBI Taxonomy" id="6233"/>
    <lineage>
        <taxon>Eukaryota</taxon>
        <taxon>Metazoa</taxon>
        <taxon>Ecdysozoa</taxon>
        <taxon>Nematoda</taxon>
        <taxon>Chromadorea</taxon>
        <taxon>Rhabditida</taxon>
        <taxon>Tylenchina</taxon>
        <taxon>Panagrolaimomorpha</taxon>
        <taxon>Panagrolaimoidea</taxon>
        <taxon>Panagrolaimidae</taxon>
        <taxon>Panagrellus</taxon>
    </lineage>
</organism>
<dbReference type="SUPFAM" id="SSF74731">
    <property type="entry name" value="Ribosomal protein L20"/>
    <property type="match status" value="1"/>
</dbReference>
<sequence length="189" mass="22157">MRFTDALSLRRIINSSYHPFHVIPKPSIWPKRERLRRFIAWQYGSARTTVRNGTTIQNKIFHYMDMQRQDQLKNEIFTSEQRLNAALAEHHLDYARFRSILDQAHILLDNIVLAQLAVYEPRTFKSLVDLTKKLLLSEGRTVLADDVALDNISVDSNILSEPFPKAKYYPRGPAQNHTKPPRKLREEEF</sequence>
<comment type="similarity">
    <text evidence="1">Belongs to the bacterial ribosomal protein bL20 family.</text>
</comment>
<keyword evidence="5" id="KW-1185">Reference proteome</keyword>
<dbReference type="Pfam" id="PF00453">
    <property type="entry name" value="Ribosomal_L20"/>
    <property type="match status" value="1"/>
</dbReference>
<dbReference type="GO" id="GO:1990904">
    <property type="term" value="C:ribonucleoprotein complex"/>
    <property type="evidence" value="ECO:0007669"/>
    <property type="project" value="UniProtKB-KW"/>
</dbReference>
<accession>A0A7E4ZVD1</accession>
<keyword evidence="3" id="KW-0687">Ribonucleoprotein</keyword>
<reference evidence="6" key="2">
    <citation type="submission" date="2020-10" db="UniProtKB">
        <authorList>
            <consortium name="WormBaseParasite"/>
        </authorList>
    </citation>
    <scope>IDENTIFICATION</scope>
</reference>
<reference evidence="5" key="1">
    <citation type="journal article" date="2013" name="Genetics">
        <title>The draft genome and transcriptome of Panagrellus redivivus are shaped by the harsh demands of a free-living lifestyle.</title>
        <authorList>
            <person name="Srinivasan J."/>
            <person name="Dillman A.R."/>
            <person name="Macchietto M.G."/>
            <person name="Heikkinen L."/>
            <person name="Lakso M."/>
            <person name="Fracchia K.M."/>
            <person name="Antoshechkin I."/>
            <person name="Mortazavi A."/>
            <person name="Wong G."/>
            <person name="Sternberg P.W."/>
        </authorList>
    </citation>
    <scope>NUCLEOTIDE SEQUENCE [LARGE SCALE GENOMIC DNA]</scope>
    <source>
        <strain evidence="5">MT8872</strain>
    </source>
</reference>
<name>A0A7E4ZVD1_PANRE</name>